<organism evidence="3 4">
    <name type="scientific">Pythium insidiosum</name>
    <name type="common">Pythiosis disease agent</name>
    <dbReference type="NCBI Taxonomy" id="114742"/>
    <lineage>
        <taxon>Eukaryota</taxon>
        <taxon>Sar</taxon>
        <taxon>Stramenopiles</taxon>
        <taxon>Oomycota</taxon>
        <taxon>Peronosporomycetes</taxon>
        <taxon>Pythiales</taxon>
        <taxon>Pythiaceae</taxon>
        <taxon>Pythium</taxon>
    </lineage>
</organism>
<comment type="caution">
    <text evidence="3">The sequence shown here is derived from an EMBL/GenBank/DDBJ whole genome shotgun (WGS) entry which is preliminary data.</text>
</comment>
<evidence type="ECO:0000313" key="3">
    <source>
        <dbReference type="EMBL" id="KAJ0398742.1"/>
    </source>
</evidence>
<evidence type="ECO:0000256" key="1">
    <source>
        <dbReference type="SAM" id="MobiDB-lite"/>
    </source>
</evidence>
<reference evidence="3" key="1">
    <citation type="submission" date="2021-12" db="EMBL/GenBank/DDBJ databases">
        <title>Prjna785345.</title>
        <authorList>
            <person name="Rujirawat T."/>
            <person name="Krajaejun T."/>
        </authorList>
    </citation>
    <scope>NUCLEOTIDE SEQUENCE</scope>
    <source>
        <strain evidence="3">Pi057C3</strain>
    </source>
</reference>
<feature type="compositionally biased region" description="Polar residues" evidence="1">
    <location>
        <begin position="93"/>
        <end position="111"/>
    </location>
</feature>
<gene>
    <name evidence="3" type="ORF">P43SY_009810</name>
</gene>
<dbReference type="Pfam" id="PF05347">
    <property type="entry name" value="Complex1_LYR"/>
    <property type="match status" value="1"/>
</dbReference>
<dbReference type="CDD" id="cd20251">
    <property type="entry name" value="Complex1_LYR_SF"/>
    <property type="match status" value="1"/>
</dbReference>
<proteinExistence type="predicted"/>
<dbReference type="InterPro" id="IPR008011">
    <property type="entry name" value="Complex1_LYR_dom"/>
</dbReference>
<evidence type="ECO:0000313" key="4">
    <source>
        <dbReference type="Proteomes" id="UP001209570"/>
    </source>
</evidence>
<dbReference type="EMBL" id="JAKCXM010000205">
    <property type="protein sequence ID" value="KAJ0398742.1"/>
    <property type="molecule type" value="Genomic_DNA"/>
</dbReference>
<keyword evidence="4" id="KW-1185">Reference proteome</keyword>
<feature type="region of interest" description="Disordered" evidence="1">
    <location>
        <begin position="93"/>
        <end position="126"/>
    </location>
</feature>
<dbReference type="Proteomes" id="UP001209570">
    <property type="component" value="Unassembled WGS sequence"/>
</dbReference>
<name>A0AAD5M8T2_PYTIN</name>
<protein>
    <recommendedName>
        <fullName evidence="2">Complex 1 LYR protein domain-containing protein</fullName>
    </recommendedName>
</protein>
<feature type="region of interest" description="Disordered" evidence="1">
    <location>
        <begin position="325"/>
        <end position="350"/>
    </location>
</feature>
<accession>A0AAD5M8T2</accession>
<dbReference type="AlphaFoldDB" id="A0AAD5M8T2"/>
<feature type="domain" description="Complex 1 LYR protein" evidence="2">
    <location>
        <begin position="21"/>
        <end position="76"/>
    </location>
</feature>
<sequence>MSRARRPSAFKSLQYFLNRSQVLAQYHEFLRITQPLEDAVRRDVRAQIRSAFEMYRDVEDETKAAQLVRQGRDQLKHVSDLVDSSVARQRLATQQAEQSDTWLDSQAPTDTVDSDGEADVRGRIGQGWPWSKNKTVQKIELEGIRRLAKGRDTISAMESSNPDMPVPKPVKFVQDDEVVASGPTADVIDHFHKDCWLQQFDVCRVSDPSSPRVNLYAVHLDDLTTVQKVAVLQTALHEAGYSFLNLIHAFASGAPPLAQLLPLQVQLEVYWAMWYLGVEVTDSADPAASATGASGPAGYAYSIIGDEFVCPGVLPAQPTVYPQAPEPLSPGFDEPMTSDPGRGTPSPVQMAQPAGRATVMTGSAGLPMQTSAYMCPVRPFIPHRALELFDGKGSIS</sequence>
<evidence type="ECO:0000259" key="2">
    <source>
        <dbReference type="Pfam" id="PF05347"/>
    </source>
</evidence>